<dbReference type="RefSeq" id="WP_145708521.1">
    <property type="nucleotide sequence ID" value="NZ_CP083974.1"/>
</dbReference>
<dbReference type="Gene3D" id="3.90.920.10">
    <property type="entry name" value="DNA primase, PRIM domain"/>
    <property type="match status" value="1"/>
</dbReference>
<keyword evidence="15" id="KW-0233">DNA recombination</keyword>
<dbReference type="GO" id="GO:0005524">
    <property type="term" value="F:ATP binding"/>
    <property type="evidence" value="ECO:0007669"/>
    <property type="project" value="UniProtKB-KW"/>
</dbReference>
<dbReference type="InterPro" id="IPR012340">
    <property type="entry name" value="NA-bd_OB-fold"/>
</dbReference>
<dbReference type="GO" id="GO:0003887">
    <property type="term" value="F:DNA-directed DNA polymerase activity"/>
    <property type="evidence" value="ECO:0007669"/>
    <property type="project" value="UniProtKB-KW"/>
</dbReference>
<evidence type="ECO:0000256" key="19">
    <source>
        <dbReference type="ARBA" id="ARBA00029943"/>
    </source>
</evidence>
<dbReference type="SUPFAM" id="SSF50249">
    <property type="entry name" value="Nucleic acid-binding proteins"/>
    <property type="match status" value="1"/>
</dbReference>
<dbReference type="Pfam" id="PF21686">
    <property type="entry name" value="LigD_Prim-Pol"/>
    <property type="match status" value="1"/>
</dbReference>
<name>A0AA46WYM5_RHORH</name>
<dbReference type="PROSITE" id="PS50160">
    <property type="entry name" value="DNA_LIGASE_A3"/>
    <property type="match status" value="1"/>
</dbReference>
<evidence type="ECO:0000256" key="9">
    <source>
        <dbReference type="ARBA" id="ARBA00022763"/>
    </source>
</evidence>
<keyword evidence="4" id="KW-0808">Transferase</keyword>
<dbReference type="Pfam" id="PF01068">
    <property type="entry name" value="DNA_ligase_A_M"/>
    <property type="match status" value="1"/>
</dbReference>
<evidence type="ECO:0000256" key="16">
    <source>
        <dbReference type="ARBA" id="ARBA00023204"/>
    </source>
</evidence>
<comment type="cofactor">
    <cofactor evidence="1">
        <name>Mn(2+)</name>
        <dbReference type="ChEBI" id="CHEBI:29035"/>
    </cofactor>
</comment>
<evidence type="ECO:0000313" key="25">
    <source>
        <dbReference type="EMBL" id="UZF46109.1"/>
    </source>
</evidence>
<dbReference type="EMBL" id="CP083974">
    <property type="protein sequence ID" value="UZF46109.1"/>
    <property type="molecule type" value="Genomic_DNA"/>
</dbReference>
<proteinExistence type="inferred from homology"/>
<evidence type="ECO:0000256" key="14">
    <source>
        <dbReference type="ARBA" id="ARBA00023125"/>
    </source>
</evidence>
<dbReference type="GO" id="GO:0003910">
    <property type="term" value="F:DNA ligase (ATP) activity"/>
    <property type="evidence" value="ECO:0007669"/>
    <property type="project" value="UniProtKB-EC"/>
</dbReference>
<evidence type="ECO:0000256" key="8">
    <source>
        <dbReference type="ARBA" id="ARBA00022741"/>
    </source>
</evidence>
<comment type="catalytic activity">
    <reaction evidence="20">
        <text>ATP + (deoxyribonucleotide)n-3'-hydroxyl + 5'-phospho-(deoxyribonucleotide)m = (deoxyribonucleotide)n+m + AMP + diphosphate.</text>
        <dbReference type="EC" id="6.5.1.1"/>
    </reaction>
</comment>
<keyword evidence="14" id="KW-0238">DNA-binding</keyword>
<evidence type="ECO:0000256" key="15">
    <source>
        <dbReference type="ARBA" id="ARBA00023172"/>
    </source>
</evidence>
<dbReference type="GO" id="GO:0046872">
    <property type="term" value="F:metal ion binding"/>
    <property type="evidence" value="ECO:0007669"/>
    <property type="project" value="UniProtKB-KW"/>
</dbReference>
<gene>
    <name evidence="25" type="ORF">KUM34_005355</name>
</gene>
<dbReference type="InterPro" id="IPR014146">
    <property type="entry name" value="LigD_ligase_dom"/>
</dbReference>
<organism evidence="25 26">
    <name type="scientific">Rhodococcus rhodochrous</name>
    <dbReference type="NCBI Taxonomy" id="1829"/>
    <lineage>
        <taxon>Bacteria</taxon>
        <taxon>Bacillati</taxon>
        <taxon>Actinomycetota</taxon>
        <taxon>Actinomycetes</taxon>
        <taxon>Mycobacteriales</taxon>
        <taxon>Nocardiaceae</taxon>
        <taxon>Rhodococcus</taxon>
    </lineage>
</organism>
<dbReference type="CDD" id="cd07906">
    <property type="entry name" value="Adenylation_DNA_ligase_LigD_LigC"/>
    <property type="match status" value="1"/>
</dbReference>
<evidence type="ECO:0000256" key="10">
    <source>
        <dbReference type="ARBA" id="ARBA00022801"/>
    </source>
</evidence>
<dbReference type="InterPro" id="IPR012309">
    <property type="entry name" value="DNA_ligase_ATP-dep_C"/>
</dbReference>
<dbReference type="InterPro" id="IPR012310">
    <property type="entry name" value="DNA_ligase_ATP-dep_cent"/>
</dbReference>
<evidence type="ECO:0000256" key="23">
    <source>
        <dbReference type="SAM" id="MobiDB-lite"/>
    </source>
</evidence>
<feature type="domain" description="ATP-dependent DNA ligase family profile" evidence="24">
    <location>
        <begin position="568"/>
        <end position="680"/>
    </location>
</feature>
<dbReference type="Pfam" id="PF04679">
    <property type="entry name" value="DNA_ligase_A_C"/>
    <property type="match status" value="1"/>
</dbReference>
<dbReference type="NCBIfam" id="NF007210">
    <property type="entry name" value="PRK09632.1"/>
    <property type="match status" value="1"/>
</dbReference>
<evidence type="ECO:0000256" key="6">
    <source>
        <dbReference type="ARBA" id="ARBA00022722"/>
    </source>
</evidence>
<evidence type="ECO:0000256" key="3">
    <source>
        <dbReference type="ARBA" id="ARBA00022598"/>
    </source>
</evidence>
<evidence type="ECO:0000256" key="17">
    <source>
        <dbReference type="ARBA" id="ARBA00023211"/>
    </source>
</evidence>
<feature type="region of interest" description="Disordered" evidence="23">
    <location>
        <begin position="292"/>
        <end position="324"/>
    </location>
</feature>
<evidence type="ECO:0000259" key="24">
    <source>
        <dbReference type="PROSITE" id="PS50160"/>
    </source>
</evidence>
<keyword evidence="3 25" id="KW-0436">Ligase</keyword>
<dbReference type="GO" id="GO:0004527">
    <property type="term" value="F:exonuclease activity"/>
    <property type="evidence" value="ECO:0007669"/>
    <property type="project" value="UniProtKB-KW"/>
</dbReference>
<keyword evidence="17" id="KW-0464">Manganese</keyword>
<keyword evidence="8" id="KW-0547">Nucleotide-binding</keyword>
<dbReference type="InterPro" id="IPR014144">
    <property type="entry name" value="LigD_PE_domain"/>
</dbReference>
<dbReference type="NCBIfam" id="TIGR02778">
    <property type="entry name" value="ligD_pol"/>
    <property type="match status" value="1"/>
</dbReference>
<keyword evidence="6" id="KW-0540">Nuclease</keyword>
<sequence>MPTRTIDGHRITLTNLDKVLYPSTGTTKGEVVEYYEAVADAMLPHIVGRAATRNRWPNGVGEQSFFEKNLPDHAPAWLERRTLHHKDRRVTYPLFDSAAGLVWLGQQAALELHVHQWRFDGEKAGPATRIVFDLDPGPGVGLTECAEVARHVRDTVAELGWTAYPVTSGSKGIHLYVPLDRMLSSSGASKVAKQVARNLETTLPDLVTATMAKSAREGKVFVDWSQNNSSKTTVAPYSLRGRDEPWVAAPRSWDELDDPDLAQLQFREVLARIDEFGDLLAGLDPPLGKAVSGDALDTYRGKRDASRTPEPVPDRAPDDGPGDRFVIQEHHARRLHYDLRLERDGVLASWAVPKNLPDTSGRNNLAVRTEDHPIEYLTFHGTIPKGEYGAGSMTVWDTGTYETEKWRDDEVIVRFHGERVEGRYALIRTEKNQWLAHRMKDQSPLSTESASDAEPASLVGSSGSKAFPRDLAPMLATPGDVSGLDAEHWAFEGKWDGYRAIAEVEDGTVRLRSRSGRDVTDDYRKLAELATILDGHPAVLDGEIVAVDRSGVTSFSMLQRGVNYEYRVFDVLYLDGVSLLRKTYDDRRRVLEALAAAADGLIVPELLPGDGRKALERSRAKNWEGVVAKRRDSVYLPGKRGAGWIKSKNWLTQTVVLGGYRRGNGNRASTFGSLLLGVYDDDGEFVYVGKVGTGFDDETLLSVAKAMKGHTSRTNPFANEVPAAERRDAVWLRPELVGEVRFGGWTEGDRVRHASWRGLRDDVDASSVVREEETGADC</sequence>
<keyword evidence="7" id="KW-0479">Metal-binding</keyword>
<keyword evidence="18" id="KW-0511">Multifunctional enzyme</keyword>
<dbReference type="GO" id="GO:0006281">
    <property type="term" value="P:DNA repair"/>
    <property type="evidence" value="ECO:0007669"/>
    <property type="project" value="UniProtKB-KW"/>
</dbReference>
<evidence type="ECO:0000256" key="11">
    <source>
        <dbReference type="ARBA" id="ARBA00022839"/>
    </source>
</evidence>
<dbReference type="PANTHER" id="PTHR42705:SF2">
    <property type="entry name" value="BIFUNCTIONAL NON-HOMOLOGOUS END JOINING PROTEIN LIGD"/>
    <property type="match status" value="1"/>
</dbReference>
<dbReference type="EC" id="6.5.1.1" evidence="2"/>
<dbReference type="Gene3D" id="3.30.470.30">
    <property type="entry name" value="DNA ligase/mRNA capping enzyme"/>
    <property type="match status" value="1"/>
</dbReference>
<accession>A0AA46WYM5</accession>
<evidence type="ECO:0000256" key="20">
    <source>
        <dbReference type="ARBA" id="ARBA00034003"/>
    </source>
</evidence>
<evidence type="ECO:0000256" key="4">
    <source>
        <dbReference type="ARBA" id="ARBA00022679"/>
    </source>
</evidence>
<dbReference type="PANTHER" id="PTHR42705">
    <property type="entry name" value="BIFUNCTIONAL NON-HOMOLOGOUS END JOINING PROTEIN LIGD"/>
    <property type="match status" value="1"/>
</dbReference>
<dbReference type="AlphaFoldDB" id="A0AA46WYM5"/>
<dbReference type="Gene3D" id="3.30.1490.70">
    <property type="match status" value="1"/>
</dbReference>
<evidence type="ECO:0000256" key="22">
    <source>
        <dbReference type="ARBA" id="ARBA00049990"/>
    </source>
</evidence>
<evidence type="ECO:0000256" key="5">
    <source>
        <dbReference type="ARBA" id="ARBA00022695"/>
    </source>
</evidence>
<keyword evidence="5" id="KW-0548">Nucleotidyltransferase</keyword>
<evidence type="ECO:0000256" key="7">
    <source>
        <dbReference type="ARBA" id="ARBA00022723"/>
    </source>
</evidence>
<feature type="region of interest" description="Disordered" evidence="23">
    <location>
        <begin position="439"/>
        <end position="464"/>
    </location>
</feature>
<reference evidence="25 26" key="1">
    <citation type="journal article" date="2021" name="Front. Microbiol.">
        <title>Bacterial Transformation of Aromatic Monomers in Softwood Black Liquor.</title>
        <authorList>
            <person name="Navas L.E."/>
            <person name="Dexter G."/>
            <person name="Liu J."/>
            <person name="Levy-Booth D."/>
            <person name="Cho M."/>
            <person name="Jang S.K."/>
            <person name="Mansfield S.D."/>
            <person name="Renneckar S."/>
            <person name="Mohn W.W."/>
            <person name="Eltis L.D."/>
        </authorList>
    </citation>
    <scope>NUCLEOTIDE SEQUENCE [LARGE SCALE GENOMIC DNA]</scope>
    <source>
        <strain evidence="25 26">GD02</strain>
    </source>
</reference>
<dbReference type="Proteomes" id="UP001162740">
    <property type="component" value="Chromosome"/>
</dbReference>
<keyword evidence="9" id="KW-0227">DNA damage</keyword>
<comment type="similarity">
    <text evidence="21">In the C-terminal section; belongs to the ATP-dependent DNA ligase family.</text>
</comment>
<dbReference type="Pfam" id="PF13298">
    <property type="entry name" value="LigD_N"/>
    <property type="match status" value="1"/>
</dbReference>
<evidence type="ECO:0000256" key="13">
    <source>
        <dbReference type="ARBA" id="ARBA00022932"/>
    </source>
</evidence>
<dbReference type="SUPFAM" id="SSF56091">
    <property type="entry name" value="DNA ligase/mRNA capping enzyme, catalytic domain"/>
    <property type="match status" value="1"/>
</dbReference>
<dbReference type="CDD" id="cd07971">
    <property type="entry name" value="OBF_DNA_ligase_LigD"/>
    <property type="match status" value="1"/>
</dbReference>
<dbReference type="CDD" id="cd04863">
    <property type="entry name" value="MtLigD_Pol_like"/>
    <property type="match status" value="1"/>
</dbReference>
<dbReference type="GO" id="GO:0003677">
    <property type="term" value="F:DNA binding"/>
    <property type="evidence" value="ECO:0007669"/>
    <property type="project" value="UniProtKB-KW"/>
</dbReference>
<evidence type="ECO:0000256" key="12">
    <source>
        <dbReference type="ARBA" id="ARBA00022840"/>
    </source>
</evidence>
<evidence type="ECO:0000256" key="2">
    <source>
        <dbReference type="ARBA" id="ARBA00012727"/>
    </source>
</evidence>
<comment type="similarity">
    <text evidence="22">In the N-terminal section; belongs to the LigD polymerase family.</text>
</comment>
<dbReference type="InterPro" id="IPR014145">
    <property type="entry name" value="LigD_pol_dom"/>
</dbReference>
<keyword evidence="12" id="KW-0067">ATP-binding</keyword>
<feature type="compositionally biased region" description="Basic and acidic residues" evidence="23">
    <location>
        <begin position="297"/>
        <end position="324"/>
    </location>
</feature>
<dbReference type="InterPro" id="IPR033649">
    <property type="entry name" value="MtLigD_Pol-like"/>
</dbReference>
<protein>
    <recommendedName>
        <fullName evidence="2">DNA ligase (ATP)</fullName>
        <ecNumber evidence="2">6.5.1.1</ecNumber>
    </recommendedName>
    <alternativeName>
        <fullName evidence="19">NHEJ DNA polymerase</fullName>
    </alternativeName>
</protein>
<evidence type="ECO:0000256" key="21">
    <source>
        <dbReference type="ARBA" id="ARBA00049981"/>
    </source>
</evidence>
<evidence type="ECO:0000256" key="18">
    <source>
        <dbReference type="ARBA" id="ARBA00023268"/>
    </source>
</evidence>
<keyword evidence="16" id="KW-0234">DNA repair</keyword>
<evidence type="ECO:0000313" key="26">
    <source>
        <dbReference type="Proteomes" id="UP001162740"/>
    </source>
</evidence>
<dbReference type="NCBIfam" id="TIGR02777">
    <property type="entry name" value="LigD_PE_dom"/>
    <property type="match status" value="1"/>
</dbReference>
<keyword evidence="13" id="KW-0239">DNA-directed DNA polymerase</keyword>
<dbReference type="Gene3D" id="2.40.50.140">
    <property type="entry name" value="Nucleic acid-binding proteins"/>
    <property type="match status" value="1"/>
</dbReference>
<dbReference type="InterPro" id="IPR052171">
    <property type="entry name" value="NHEJ_LigD"/>
</dbReference>
<keyword evidence="11" id="KW-0269">Exonuclease</keyword>
<keyword evidence="10" id="KW-0378">Hydrolase</keyword>
<dbReference type="NCBIfam" id="TIGR02779">
    <property type="entry name" value="NHEJ_ligase_lig"/>
    <property type="match status" value="1"/>
</dbReference>
<dbReference type="GO" id="GO:0006310">
    <property type="term" value="P:DNA recombination"/>
    <property type="evidence" value="ECO:0007669"/>
    <property type="project" value="UniProtKB-KW"/>
</dbReference>
<evidence type="ECO:0000256" key="1">
    <source>
        <dbReference type="ARBA" id="ARBA00001936"/>
    </source>
</evidence>